<sequence length="607" mass="65443">MTRPDDEAPQDKPRAESATDREQSDASSPASPVRSAETSAEQDAFMRRYLTTVMRRAPAEPTLPGAAAAPSADDEAARAEFMRQFFASLSSESDSDSDSDETVAELLGGAGVELLEGAGVELPDGDDPDVGFTLMGAAPPTEDVAERTGAISHQVARELGAAGPEGWVRLEATFAMAVGAEVALVVFTDAEGRVARAFPPEDVLALIREHRHLSAQLSDGPWWRYLLTLTNTGQVEVDYDYGDEPFPDDQLFAPEIYRADLEVYPRAALPIWLAAYLGHGDRQSRTPLDAAVQARADRDTGRRGVLSEHDFPAFPLMAARWAVIAAAFVAAGSELGPRVLPSMSWFEGLKRSGSTLYSLPGGRAVLSGGVWNAPALARAYNDREPMPQLYAGAPEWIANPVLNARVAGGLLSFCYWWEGGNWYRGESPIADELSDAVPGMWTSETVVDIVCGVLGDEVSERQRAAAATLVSAAEIGVVTRATLVDVFGDDGAFDVDSAFFQLAMAGATMTLPEPMPQEDALARVRQFVIDSGMNTARYPLSDLRAERISVGWMVYVPTKPDEIAIGRAIFYIADDGVLEQSSSSVAPSIYIAEFEQRFQRRHSAVEA</sequence>
<proteinExistence type="predicted"/>
<organism evidence="2 3">
    <name type="scientific">Nocardia vulneris</name>
    <dbReference type="NCBI Taxonomy" id="1141657"/>
    <lineage>
        <taxon>Bacteria</taxon>
        <taxon>Bacillati</taxon>
        <taxon>Actinomycetota</taxon>
        <taxon>Actinomycetes</taxon>
        <taxon>Mycobacteriales</taxon>
        <taxon>Nocardiaceae</taxon>
        <taxon>Nocardia</taxon>
    </lineage>
</organism>
<evidence type="ECO:0000313" key="2">
    <source>
        <dbReference type="EMBL" id="KIA59521.1"/>
    </source>
</evidence>
<gene>
    <name evidence="2" type="ORF">FG87_42430</name>
</gene>
<dbReference type="SUPFAM" id="SSF160424">
    <property type="entry name" value="BH3703-like"/>
    <property type="match status" value="1"/>
</dbReference>
<accession>A0ABR4Z2H2</accession>
<dbReference type="Proteomes" id="UP000031364">
    <property type="component" value="Unassembled WGS sequence"/>
</dbReference>
<protein>
    <submittedName>
        <fullName evidence="2">Uncharacterized protein</fullName>
    </submittedName>
</protein>
<evidence type="ECO:0000313" key="3">
    <source>
        <dbReference type="Proteomes" id="UP000031364"/>
    </source>
</evidence>
<dbReference type="RefSeq" id="WP_043683167.1">
    <property type="nucleotide sequence ID" value="NZ_BDCI01000024.1"/>
</dbReference>
<dbReference type="InterPro" id="IPR036170">
    <property type="entry name" value="YezG-like_sf"/>
</dbReference>
<comment type="caution">
    <text evidence="2">The sequence shown here is derived from an EMBL/GenBank/DDBJ whole genome shotgun (WGS) entry which is preliminary data.</text>
</comment>
<name>A0ABR4Z2H2_9NOCA</name>
<dbReference type="EMBL" id="JNFP01000110">
    <property type="protein sequence ID" value="KIA59521.1"/>
    <property type="molecule type" value="Genomic_DNA"/>
</dbReference>
<feature type="compositionally biased region" description="Polar residues" evidence="1">
    <location>
        <begin position="25"/>
        <end position="41"/>
    </location>
</feature>
<feature type="compositionally biased region" description="Basic and acidic residues" evidence="1">
    <location>
        <begin position="1"/>
        <end position="24"/>
    </location>
</feature>
<keyword evidence="3" id="KW-1185">Reference proteome</keyword>
<evidence type="ECO:0000256" key="1">
    <source>
        <dbReference type="SAM" id="MobiDB-lite"/>
    </source>
</evidence>
<feature type="region of interest" description="Disordered" evidence="1">
    <location>
        <begin position="56"/>
        <end position="75"/>
    </location>
</feature>
<feature type="region of interest" description="Disordered" evidence="1">
    <location>
        <begin position="1"/>
        <end position="44"/>
    </location>
</feature>
<reference evidence="2 3" key="1">
    <citation type="journal article" date="2014" name="Int. J. Syst. Evol. Microbiol.">
        <title>Nocardia vulneris sp. nov., isolated from wounds of human patients in North America.</title>
        <authorList>
            <person name="Lasker B.A."/>
            <person name="Bell M."/>
            <person name="Klenk H.P."/>
            <person name="Sproer C."/>
            <person name="Schumann C."/>
            <person name="Schumann P."/>
            <person name="Brown J.M."/>
        </authorList>
    </citation>
    <scope>NUCLEOTIDE SEQUENCE [LARGE SCALE GENOMIC DNA]</scope>
    <source>
        <strain evidence="2 3">W9851</strain>
    </source>
</reference>